<dbReference type="GO" id="GO:0004519">
    <property type="term" value="F:endonuclease activity"/>
    <property type="evidence" value="ECO:0007669"/>
    <property type="project" value="UniProtKB-KW"/>
</dbReference>
<name>A0A418GBB7_ECOLX</name>
<keyword evidence="1" id="KW-0378">Hydrolase</keyword>
<organism evidence="1 2">
    <name type="scientific">Escherichia coli</name>
    <dbReference type="NCBI Taxonomy" id="562"/>
    <lineage>
        <taxon>Bacteria</taxon>
        <taxon>Pseudomonadati</taxon>
        <taxon>Pseudomonadota</taxon>
        <taxon>Gammaproteobacteria</taxon>
        <taxon>Enterobacterales</taxon>
        <taxon>Enterobacteriaceae</taxon>
        <taxon>Escherichia</taxon>
    </lineage>
</organism>
<accession>A0A418GBB7</accession>
<gene>
    <name evidence="1" type="ORF">D3C88_30605</name>
</gene>
<sequence>MGEVISVFEYDLLGSDKAASVGAKLVPPLVFNYLEALSLASNQGSQFLKLTSRSGFK</sequence>
<proteinExistence type="predicted"/>
<comment type="caution">
    <text evidence="1">The sequence shown here is derived from an EMBL/GenBank/DDBJ whole genome shotgun (WGS) entry which is preliminary data.</text>
</comment>
<dbReference type="EMBL" id="QXHA01001848">
    <property type="protein sequence ID" value="RIB38182.1"/>
    <property type="molecule type" value="Genomic_DNA"/>
</dbReference>
<protein>
    <submittedName>
        <fullName evidence="1">Restriction endonuclease</fullName>
    </submittedName>
</protein>
<evidence type="ECO:0000313" key="1">
    <source>
        <dbReference type="EMBL" id="RIB38182.1"/>
    </source>
</evidence>
<keyword evidence="1" id="KW-0540">Nuclease</keyword>
<dbReference type="AlphaFoldDB" id="A0A418GBB7"/>
<keyword evidence="1" id="KW-0255">Endonuclease</keyword>
<dbReference type="Proteomes" id="UP000284508">
    <property type="component" value="Unassembled WGS sequence"/>
</dbReference>
<feature type="non-terminal residue" evidence="1">
    <location>
        <position position="57"/>
    </location>
</feature>
<reference evidence="1 2" key="1">
    <citation type="journal article" date="2018" name="BMC Microbiol.">
        <title>Genome sequencing of strains of the most prevalent clonal group of O1:K1:H7 Escherichia coli that causes neonatal meningitis in France.</title>
        <authorList>
            <person name="Geslain G."/>
            <person name="Birgy A."/>
            <person name="Adiba S."/>
            <person name="Magnan M."/>
            <person name="Courroux C."/>
            <person name="Levy C."/>
            <person name="Cohen R."/>
            <person name="Bidet P."/>
            <person name="Bonacorsi S."/>
        </authorList>
    </citation>
    <scope>NUCLEOTIDE SEQUENCE [LARGE SCALE GENOMIC DNA]</scope>
    <source>
        <strain evidence="1 2">S308</strain>
    </source>
</reference>
<evidence type="ECO:0000313" key="2">
    <source>
        <dbReference type="Proteomes" id="UP000284508"/>
    </source>
</evidence>